<gene>
    <name evidence="1" type="primary">ccpA_1</name>
    <name evidence="1" type="ORF">FVB9532_01092</name>
</gene>
<accession>A0AC61Y5R4</accession>
<protein>
    <submittedName>
        <fullName evidence="1">Catabolite control protein A</fullName>
    </submittedName>
</protein>
<comment type="caution">
    <text evidence="1">The sequence shown here is derived from an EMBL/GenBank/DDBJ whole genome shotgun (WGS) entry which is preliminary data.</text>
</comment>
<reference evidence="1" key="1">
    <citation type="submission" date="2019-09" db="EMBL/GenBank/DDBJ databases">
        <authorList>
            <person name="Rodrigo-Torres L."/>
            <person name="Arahal R. D."/>
            <person name="Lucena T."/>
        </authorList>
    </citation>
    <scope>NUCLEOTIDE SEQUENCE</scope>
    <source>
        <strain evidence="1">ISS653</strain>
    </source>
</reference>
<sequence length="336" mass="38050">MKKKITIKEIAKILMVSVSTVSKAMNDSPEISEKTKKKVKELAKFYGYTPNHIAVSLKNQSTFNIGVIIPDIQNSFLAEVLKNIEITAKTKGYRIITFFTGEKSKEEKESLKILANGMAEGIIMCPSEETFVLKEFEHIKNIAETTSLVTFDRLHEELNYNSVSVDDDQSILKACAHFQETQAKNILFVSSIGWLSVGKTRRKTFNSFIENHTNIDGEVIEEHEMDDLRKKIEERITNKELPKIDAILGADIESTLIANAAISKTSLKYIDEISLIGYVNKRHNELQYPQISYINQFPEKVGEKAVELLINSLKDDSSKIKKEVIKTEIVVKDTSK</sequence>
<organism evidence="1 2">
    <name type="scientific">Mesonia oceanica</name>
    <dbReference type="NCBI Taxonomy" id="2687242"/>
    <lineage>
        <taxon>Bacteria</taxon>
        <taxon>Pseudomonadati</taxon>
        <taxon>Bacteroidota</taxon>
        <taxon>Flavobacteriia</taxon>
        <taxon>Flavobacteriales</taxon>
        <taxon>Flavobacteriaceae</taxon>
        <taxon>Mesonia</taxon>
    </lineage>
</organism>
<evidence type="ECO:0000313" key="1">
    <source>
        <dbReference type="EMBL" id="VVU99831.1"/>
    </source>
</evidence>
<evidence type="ECO:0000313" key="2">
    <source>
        <dbReference type="Proteomes" id="UP000356253"/>
    </source>
</evidence>
<dbReference type="Proteomes" id="UP000356253">
    <property type="component" value="Unassembled WGS sequence"/>
</dbReference>
<dbReference type="EMBL" id="CABVMM010000003">
    <property type="protein sequence ID" value="VVU99831.1"/>
    <property type="molecule type" value="Genomic_DNA"/>
</dbReference>
<keyword evidence="2" id="KW-1185">Reference proteome</keyword>
<proteinExistence type="predicted"/>
<name>A0AC61Y5R4_9FLAO</name>